<organism evidence="1 2">
    <name type="scientific">Caerostris darwini</name>
    <dbReference type="NCBI Taxonomy" id="1538125"/>
    <lineage>
        <taxon>Eukaryota</taxon>
        <taxon>Metazoa</taxon>
        <taxon>Ecdysozoa</taxon>
        <taxon>Arthropoda</taxon>
        <taxon>Chelicerata</taxon>
        <taxon>Arachnida</taxon>
        <taxon>Araneae</taxon>
        <taxon>Araneomorphae</taxon>
        <taxon>Entelegynae</taxon>
        <taxon>Araneoidea</taxon>
        <taxon>Araneidae</taxon>
        <taxon>Caerostris</taxon>
    </lineage>
</organism>
<sequence length="34" mass="3585">EPFRTRAPPALTGIADDSLVIKGQLSDNTDSTTP</sequence>
<feature type="non-terminal residue" evidence="1">
    <location>
        <position position="1"/>
    </location>
</feature>
<evidence type="ECO:0000313" key="2">
    <source>
        <dbReference type="Proteomes" id="UP001054837"/>
    </source>
</evidence>
<evidence type="ECO:0000313" key="1">
    <source>
        <dbReference type="EMBL" id="GIY43316.1"/>
    </source>
</evidence>
<reference evidence="1 2" key="1">
    <citation type="submission" date="2021-06" db="EMBL/GenBank/DDBJ databases">
        <title>Caerostris darwini draft genome.</title>
        <authorList>
            <person name="Kono N."/>
            <person name="Arakawa K."/>
        </authorList>
    </citation>
    <scope>NUCLEOTIDE SEQUENCE [LARGE SCALE GENOMIC DNA]</scope>
</reference>
<proteinExistence type="predicted"/>
<protein>
    <submittedName>
        <fullName evidence="1">Uncharacterized protein</fullName>
    </submittedName>
</protein>
<accession>A0AAV4TD62</accession>
<name>A0AAV4TD62_9ARAC</name>
<keyword evidence="2" id="KW-1185">Reference proteome</keyword>
<dbReference type="EMBL" id="BPLQ01009327">
    <property type="protein sequence ID" value="GIY43316.1"/>
    <property type="molecule type" value="Genomic_DNA"/>
</dbReference>
<comment type="caution">
    <text evidence="1">The sequence shown here is derived from an EMBL/GenBank/DDBJ whole genome shotgun (WGS) entry which is preliminary data.</text>
</comment>
<dbReference type="Proteomes" id="UP001054837">
    <property type="component" value="Unassembled WGS sequence"/>
</dbReference>
<gene>
    <name evidence="1" type="ORF">CDAR_307201</name>
</gene>
<dbReference type="AlphaFoldDB" id="A0AAV4TD62"/>